<organism evidence="1 2">
    <name type="scientific">Streptomyces violascens</name>
    <dbReference type="NCBI Taxonomy" id="67381"/>
    <lineage>
        <taxon>Bacteria</taxon>
        <taxon>Bacillati</taxon>
        <taxon>Actinomycetota</taxon>
        <taxon>Actinomycetes</taxon>
        <taxon>Kitasatosporales</taxon>
        <taxon>Streptomycetaceae</taxon>
        <taxon>Streptomyces</taxon>
    </lineage>
</organism>
<reference evidence="1" key="1">
    <citation type="submission" date="2024-05" db="EMBL/GenBank/DDBJ databases">
        <title>Whole genome shotgun sequence of Streptomyces violascens NBRC 12920.</title>
        <authorList>
            <person name="Komaki H."/>
            <person name="Tamura T."/>
        </authorList>
    </citation>
    <scope>NUCLEOTIDE SEQUENCE</scope>
    <source>
        <strain evidence="1">NBRC 12920</strain>
    </source>
</reference>
<accession>A0ABQ3QRF5</accession>
<gene>
    <name evidence="1" type="ORF">Sviol_42730</name>
</gene>
<name>A0ABQ3QRF5_9ACTN</name>
<sequence length="306" mass="31917">MGGGGEGDVVVPAGPGASFEVVQAQAVFEFAVVVLDAPAQFRAADQILQCGVGGQAFRSARLPVPVDQEIGGWGLGLRARRGWAGECLVARPWWCPRGGWGRGRLWAGRGRAQGPAYGGTLRLVRLGGRRGLFNESASDRLCGSWPRVTGLPRCECYGLVGKGRRGGFWVCERGCGAGDAGAWAAAAVAAAGETARVLGVSCPGRLDVRWILLPSRSLRPCGETSGALLSAPPCWVGGLGVLPGYEAAGWTPPWPVRLPRLGGPGLCRDRGAGISPYWVSAWGVGATASRARIRLGDISRDHTGLL</sequence>
<evidence type="ECO:0000313" key="1">
    <source>
        <dbReference type="EMBL" id="GHI39865.1"/>
    </source>
</evidence>
<dbReference type="Proteomes" id="UP001050808">
    <property type="component" value="Unassembled WGS sequence"/>
</dbReference>
<keyword evidence="2" id="KW-1185">Reference proteome</keyword>
<protein>
    <submittedName>
        <fullName evidence="1">Uncharacterized protein</fullName>
    </submittedName>
</protein>
<dbReference type="EMBL" id="BNDY01000017">
    <property type="protein sequence ID" value="GHI39865.1"/>
    <property type="molecule type" value="Genomic_DNA"/>
</dbReference>
<comment type="caution">
    <text evidence="1">The sequence shown here is derived from an EMBL/GenBank/DDBJ whole genome shotgun (WGS) entry which is preliminary data.</text>
</comment>
<proteinExistence type="predicted"/>
<evidence type="ECO:0000313" key="2">
    <source>
        <dbReference type="Proteomes" id="UP001050808"/>
    </source>
</evidence>